<sequence length="383" mass="43354">MSIAAPSNNTEDTDNNTDEGVVSNYARPYNERSNNAIQALIAMAIGLKDDEGSPLFDENEEPPLNKSWTVKRCMDWLIPHPINWEDNGITDAALDVLFVSEEMSKRKSLMMDGINAIEEQNAALEGRWSGSQSMLRLIHTVVDHDDIKLKFLHRSDSMDQSEPLKIRRERTCWELMSDKWNDKNYNPKTMIFHTEGQDKFREEIDFNYSSVQHLAAATPDKYKTKMSEMMGQLKRIIQNWEASGQGEGGNNGDEENPVQFELGMLSDERSEYALSSRVRFFKYKELYLLYLLDVAELFDLTRTCMQTLDPKVAAGDGGKDVPSVFEQGDGDDSSIGSLASKGTNGLKGLKEIADIAANLKQFNKRSEALQKFEGEEKEKDESM</sequence>
<name>A0ABD3QX73_9STRA</name>
<evidence type="ECO:0000256" key="1">
    <source>
        <dbReference type="SAM" id="MobiDB-lite"/>
    </source>
</evidence>
<organism evidence="2 3">
    <name type="scientific">Cyclotella cryptica</name>
    <dbReference type="NCBI Taxonomy" id="29204"/>
    <lineage>
        <taxon>Eukaryota</taxon>
        <taxon>Sar</taxon>
        <taxon>Stramenopiles</taxon>
        <taxon>Ochrophyta</taxon>
        <taxon>Bacillariophyta</taxon>
        <taxon>Coscinodiscophyceae</taxon>
        <taxon>Thalassiosirophycidae</taxon>
        <taxon>Stephanodiscales</taxon>
        <taxon>Stephanodiscaceae</taxon>
        <taxon>Cyclotella</taxon>
    </lineage>
</organism>
<evidence type="ECO:0000313" key="2">
    <source>
        <dbReference type="EMBL" id="KAL3804833.1"/>
    </source>
</evidence>
<reference evidence="2 3" key="1">
    <citation type="journal article" date="2020" name="G3 (Bethesda)">
        <title>Improved Reference Genome for Cyclotella cryptica CCMP332, a Model for Cell Wall Morphogenesis, Salinity Adaptation, and Lipid Production in Diatoms (Bacillariophyta).</title>
        <authorList>
            <person name="Roberts W.R."/>
            <person name="Downey K.M."/>
            <person name="Ruck E.C."/>
            <person name="Traller J.C."/>
            <person name="Alverson A.J."/>
        </authorList>
    </citation>
    <scope>NUCLEOTIDE SEQUENCE [LARGE SCALE GENOMIC DNA]</scope>
    <source>
        <strain evidence="2 3">CCMP332</strain>
    </source>
</reference>
<keyword evidence="3" id="KW-1185">Reference proteome</keyword>
<dbReference type="Proteomes" id="UP001516023">
    <property type="component" value="Unassembled WGS sequence"/>
</dbReference>
<accession>A0ABD3QX73</accession>
<dbReference type="EMBL" id="JABMIG020000005">
    <property type="protein sequence ID" value="KAL3804833.1"/>
    <property type="molecule type" value="Genomic_DNA"/>
</dbReference>
<comment type="caution">
    <text evidence="2">The sequence shown here is derived from an EMBL/GenBank/DDBJ whole genome shotgun (WGS) entry which is preliminary data.</text>
</comment>
<protein>
    <submittedName>
        <fullName evidence="2">Uncharacterized protein</fullName>
    </submittedName>
</protein>
<evidence type="ECO:0000313" key="3">
    <source>
        <dbReference type="Proteomes" id="UP001516023"/>
    </source>
</evidence>
<dbReference type="AlphaFoldDB" id="A0ABD3QX73"/>
<gene>
    <name evidence="2" type="ORF">HJC23_006605</name>
</gene>
<proteinExistence type="predicted"/>
<feature type="region of interest" description="Disordered" evidence="1">
    <location>
        <begin position="1"/>
        <end position="22"/>
    </location>
</feature>